<dbReference type="PANTHER" id="PTHR24220:SF376">
    <property type="entry name" value="ABC TRANSPORTER"/>
    <property type="match status" value="1"/>
</dbReference>
<organism evidence="5 6">
    <name type="scientific">Cyanobium usitatum str. Tous</name>
    <dbReference type="NCBI Taxonomy" id="2116684"/>
    <lineage>
        <taxon>Bacteria</taxon>
        <taxon>Bacillati</taxon>
        <taxon>Cyanobacteriota</taxon>
        <taxon>Cyanophyceae</taxon>
        <taxon>Synechococcales</taxon>
        <taxon>Prochlorococcaceae</taxon>
        <taxon>Cyanobium</taxon>
    </lineage>
</organism>
<dbReference type="AlphaFoldDB" id="A0A2P7MWW7"/>
<feature type="domain" description="ABC transporter" evidence="4">
    <location>
        <begin position="20"/>
        <end position="244"/>
    </location>
</feature>
<protein>
    <submittedName>
        <fullName evidence="5">ABC transporter</fullName>
    </submittedName>
</protein>
<dbReference type="EMBL" id="PXXO01000006">
    <property type="protein sequence ID" value="PSJ05734.1"/>
    <property type="molecule type" value="Genomic_DNA"/>
</dbReference>
<dbReference type="GO" id="GO:0005524">
    <property type="term" value="F:ATP binding"/>
    <property type="evidence" value="ECO:0007669"/>
    <property type="project" value="UniProtKB-KW"/>
</dbReference>
<gene>
    <name evidence="5" type="ORF">C7K55_06785</name>
</gene>
<evidence type="ECO:0000256" key="1">
    <source>
        <dbReference type="ARBA" id="ARBA00022448"/>
    </source>
</evidence>
<keyword evidence="1" id="KW-0813">Transport</keyword>
<keyword evidence="6" id="KW-1185">Reference proteome</keyword>
<proteinExistence type="predicted"/>
<dbReference type="InterPro" id="IPR017871">
    <property type="entry name" value="ABC_transporter-like_CS"/>
</dbReference>
<dbReference type="CDD" id="cd03255">
    <property type="entry name" value="ABC_MJ0796_LolCDE_FtsE"/>
    <property type="match status" value="1"/>
</dbReference>
<dbReference type="GO" id="GO:0016887">
    <property type="term" value="F:ATP hydrolysis activity"/>
    <property type="evidence" value="ECO:0007669"/>
    <property type="project" value="InterPro"/>
</dbReference>
<dbReference type="PROSITE" id="PS00211">
    <property type="entry name" value="ABC_TRANSPORTER_1"/>
    <property type="match status" value="1"/>
</dbReference>
<evidence type="ECO:0000256" key="2">
    <source>
        <dbReference type="ARBA" id="ARBA00022741"/>
    </source>
</evidence>
<dbReference type="InterPro" id="IPR017911">
    <property type="entry name" value="MacB-like_ATP-bd"/>
</dbReference>
<dbReference type="Proteomes" id="UP000243002">
    <property type="component" value="Unassembled WGS sequence"/>
</dbReference>
<name>A0A2P7MWW7_9CYAN</name>
<evidence type="ECO:0000256" key="3">
    <source>
        <dbReference type="ARBA" id="ARBA00022840"/>
    </source>
</evidence>
<evidence type="ECO:0000313" key="6">
    <source>
        <dbReference type="Proteomes" id="UP000243002"/>
    </source>
</evidence>
<dbReference type="RefSeq" id="WP_106502668.1">
    <property type="nucleotide sequence ID" value="NZ_PXXO01000006.1"/>
</dbReference>
<dbReference type="InterPro" id="IPR015854">
    <property type="entry name" value="ABC_transpr_LolD-like"/>
</dbReference>
<dbReference type="InterPro" id="IPR027417">
    <property type="entry name" value="P-loop_NTPase"/>
</dbReference>
<keyword evidence="2" id="KW-0547">Nucleotide-binding</keyword>
<evidence type="ECO:0000259" key="4">
    <source>
        <dbReference type="PROSITE" id="PS50893"/>
    </source>
</evidence>
<dbReference type="Pfam" id="PF00005">
    <property type="entry name" value="ABC_tran"/>
    <property type="match status" value="1"/>
</dbReference>
<dbReference type="Gene3D" id="3.40.50.300">
    <property type="entry name" value="P-loop containing nucleotide triphosphate hydrolases"/>
    <property type="match status" value="1"/>
</dbReference>
<dbReference type="SUPFAM" id="SSF52540">
    <property type="entry name" value="P-loop containing nucleoside triphosphate hydrolases"/>
    <property type="match status" value="1"/>
</dbReference>
<evidence type="ECO:0000313" key="5">
    <source>
        <dbReference type="EMBL" id="PSJ05734.1"/>
    </source>
</evidence>
<dbReference type="InterPro" id="IPR003593">
    <property type="entry name" value="AAA+_ATPase"/>
</dbReference>
<dbReference type="SMART" id="SM00382">
    <property type="entry name" value="AAA"/>
    <property type="match status" value="1"/>
</dbReference>
<sequence length="244" mass="26162">MGPLDTAAGSPDHTGRELRIKVQHLNHWFGEGDTAKQVLTDINLSVHAGEIVILTGPSGSGKTTLLTMLGGLRAAQSGSLRVLGEELLEADNTTLTRLRRQAGFIFQAHNLLPYLTALENVRFGLEVSPVWLGQGRLAMDDCAAAMLGHVGLGERVHYYPEKLSGGQKQRVAIARALAPSPRLLLADEPTAALDKTSGRDVVDLFRQLADSHGAAIVMVTHDNKILDIADRVVNLEDGRLVASA</sequence>
<dbReference type="GO" id="GO:0022857">
    <property type="term" value="F:transmembrane transporter activity"/>
    <property type="evidence" value="ECO:0007669"/>
    <property type="project" value="TreeGrafter"/>
</dbReference>
<dbReference type="PANTHER" id="PTHR24220">
    <property type="entry name" value="IMPORT ATP-BINDING PROTEIN"/>
    <property type="match status" value="1"/>
</dbReference>
<dbReference type="GO" id="GO:0005886">
    <property type="term" value="C:plasma membrane"/>
    <property type="evidence" value="ECO:0007669"/>
    <property type="project" value="TreeGrafter"/>
</dbReference>
<dbReference type="InterPro" id="IPR014324">
    <property type="entry name" value="ABC_heterocyst_DevA"/>
</dbReference>
<accession>A0A2P7MWW7</accession>
<dbReference type="InterPro" id="IPR003439">
    <property type="entry name" value="ABC_transporter-like_ATP-bd"/>
</dbReference>
<reference evidence="5 6" key="1">
    <citation type="journal article" date="2018" name="Environ. Microbiol.">
        <title>Ecological and genomic features of two widespread freshwater picocyanobacteria.</title>
        <authorList>
            <person name="Cabello-Yeves P.J."/>
            <person name="Picazo A."/>
            <person name="Camacho A."/>
            <person name="Callieri C."/>
            <person name="Rosselli R."/>
            <person name="Roda-Garcia J.J."/>
            <person name="Coutinho F.H."/>
            <person name="Rodriguez-Valera F."/>
        </authorList>
    </citation>
    <scope>NUCLEOTIDE SEQUENCE [LARGE SCALE GENOMIC DNA]</scope>
    <source>
        <strain evidence="5 6">Tous</strain>
    </source>
</reference>
<dbReference type="NCBIfam" id="TIGR02982">
    <property type="entry name" value="heterocyst_DevA"/>
    <property type="match status" value="1"/>
</dbReference>
<comment type="caution">
    <text evidence="5">The sequence shown here is derived from an EMBL/GenBank/DDBJ whole genome shotgun (WGS) entry which is preliminary data.</text>
</comment>
<dbReference type="OrthoDB" id="508204at2"/>
<keyword evidence="3" id="KW-0067">ATP-binding</keyword>
<dbReference type="PROSITE" id="PS50893">
    <property type="entry name" value="ABC_TRANSPORTER_2"/>
    <property type="match status" value="1"/>
</dbReference>